<evidence type="ECO:0000313" key="4">
    <source>
        <dbReference type="Proteomes" id="UP000695562"/>
    </source>
</evidence>
<feature type="compositionally biased region" description="Polar residues" evidence="2">
    <location>
        <begin position="121"/>
        <end position="131"/>
    </location>
</feature>
<dbReference type="Pfam" id="PF04502">
    <property type="entry name" value="Saf4_Yju2"/>
    <property type="match status" value="1"/>
</dbReference>
<dbReference type="GO" id="GO:0005684">
    <property type="term" value="C:U2-type spliceosomal complex"/>
    <property type="evidence" value="ECO:0007669"/>
    <property type="project" value="TreeGrafter"/>
</dbReference>
<proteinExistence type="inferred from homology"/>
<keyword evidence="4" id="KW-1185">Reference proteome</keyword>
<dbReference type="AlphaFoldDB" id="A0A8J4Q404"/>
<feature type="region of interest" description="Disordered" evidence="2">
    <location>
        <begin position="121"/>
        <end position="150"/>
    </location>
</feature>
<evidence type="ECO:0008006" key="5">
    <source>
        <dbReference type="Google" id="ProtNLM"/>
    </source>
</evidence>
<feature type="compositionally biased region" description="Low complexity" evidence="2">
    <location>
        <begin position="139"/>
        <end position="150"/>
    </location>
</feature>
<accession>A0A8J4Q404</accession>
<evidence type="ECO:0000256" key="2">
    <source>
        <dbReference type="SAM" id="MobiDB-lite"/>
    </source>
</evidence>
<reference evidence="3" key="1">
    <citation type="submission" date="2020-01" db="EMBL/GenBank/DDBJ databases">
        <title>Development of genomics and gene disruption for Polysphondylium violaceum indicates a role for the polyketide synthase stlB in stalk morphogenesis.</title>
        <authorList>
            <person name="Narita B."/>
            <person name="Kawabe Y."/>
            <person name="Kin K."/>
            <person name="Saito T."/>
            <person name="Gibbs R."/>
            <person name="Kuspa A."/>
            <person name="Muzny D."/>
            <person name="Queller D."/>
            <person name="Richards S."/>
            <person name="Strassman J."/>
            <person name="Sucgang R."/>
            <person name="Worley K."/>
            <person name="Schaap P."/>
        </authorList>
    </citation>
    <scope>NUCLEOTIDE SEQUENCE</scope>
    <source>
        <strain evidence="3">QSvi11</strain>
    </source>
</reference>
<dbReference type="InterPro" id="IPR007590">
    <property type="entry name" value="Saf4/Yju2"/>
</dbReference>
<dbReference type="PANTHER" id="PTHR12111">
    <property type="entry name" value="SPLICING FACTOR YJU2"/>
    <property type="match status" value="1"/>
</dbReference>
<comment type="caution">
    <text evidence="3">The sequence shown here is derived from an EMBL/GenBank/DDBJ whole genome shotgun (WGS) entry which is preliminary data.</text>
</comment>
<sequence>MSDRKATNKYYPPDWDPSKGSINTYRGQHHLRDRARKLDQGILIVRFEMPFNVFCLSCNNHIGVGVRYNAEKKSVGKYFTTTIFSFRMKCHLCSNQLEIETDPQNRDFKIISGLKKRSTESDTNTISASTTDDQEIIDDNSNNNYNESNNSEYDSSLIKFKDEKEAELLENNTFYRLEYKNKDIEKGKRLAPNLQNLYYLMGDRSFNDYNLSSELRKNFRDTKKAEQKEIKENESKGIHIKLVPEHNDDIVESKSINFDKQHLKRKAEQDKLIKRETIQNSSIFNNNSSSSNNNSLPTTTSKISKTKSSTTTTNTKLELLKKKAKIDPSIFKSSSSTINTAFSSSLFK</sequence>
<evidence type="ECO:0000256" key="1">
    <source>
        <dbReference type="ARBA" id="ARBA00005595"/>
    </source>
</evidence>
<dbReference type="GO" id="GO:0071014">
    <property type="term" value="C:post-mRNA release spliceosomal complex"/>
    <property type="evidence" value="ECO:0007669"/>
    <property type="project" value="TreeGrafter"/>
</dbReference>
<comment type="similarity">
    <text evidence="1">Belongs to the CWC16 family.</text>
</comment>
<dbReference type="GO" id="GO:0000398">
    <property type="term" value="P:mRNA splicing, via spliceosome"/>
    <property type="evidence" value="ECO:0007669"/>
    <property type="project" value="InterPro"/>
</dbReference>
<dbReference type="PANTHER" id="PTHR12111:SF2">
    <property type="entry name" value="SPLICING FACTOR YJU2B-RELATED"/>
    <property type="match status" value="1"/>
</dbReference>
<gene>
    <name evidence="3" type="ORF">CYY_000339</name>
</gene>
<dbReference type="Proteomes" id="UP000695562">
    <property type="component" value="Unassembled WGS sequence"/>
</dbReference>
<organism evidence="3 4">
    <name type="scientific">Polysphondylium violaceum</name>
    <dbReference type="NCBI Taxonomy" id="133409"/>
    <lineage>
        <taxon>Eukaryota</taxon>
        <taxon>Amoebozoa</taxon>
        <taxon>Evosea</taxon>
        <taxon>Eumycetozoa</taxon>
        <taxon>Dictyostelia</taxon>
        <taxon>Dictyosteliales</taxon>
        <taxon>Dictyosteliaceae</taxon>
        <taxon>Polysphondylium</taxon>
    </lineage>
</organism>
<feature type="region of interest" description="Disordered" evidence="2">
    <location>
        <begin position="283"/>
        <end position="313"/>
    </location>
</feature>
<evidence type="ECO:0000313" key="3">
    <source>
        <dbReference type="EMBL" id="KAF2078355.1"/>
    </source>
</evidence>
<name>A0A8J4Q404_9MYCE</name>
<dbReference type="EMBL" id="AJWJ01000006">
    <property type="protein sequence ID" value="KAF2078355.1"/>
    <property type="molecule type" value="Genomic_DNA"/>
</dbReference>
<dbReference type="OrthoDB" id="360327at2759"/>
<protein>
    <recommendedName>
        <fullName evidence="5">Coiled-coil domain-containing protein</fullName>
    </recommendedName>
</protein>